<feature type="domain" description="Predicted pPIWI-associating nuclease" evidence="1">
    <location>
        <begin position="19"/>
        <end position="147"/>
    </location>
</feature>
<reference evidence="3 4" key="1">
    <citation type="submission" date="2018-01" db="EMBL/GenBank/DDBJ databases">
        <title>Whole genome sequencing of Histamine producing bacteria.</title>
        <authorList>
            <person name="Butler K."/>
        </authorList>
    </citation>
    <scope>NUCLEOTIDE SEQUENCE [LARGE SCALE GENOMIC DNA]</scope>
    <source>
        <strain evidence="3 4">JCM 12947</strain>
    </source>
</reference>
<dbReference type="InterPro" id="IPR040556">
    <property type="entry name" value="pP_pnuc_1"/>
</dbReference>
<sequence>MKLKKLLEHCFIQEFQSVLVSPFEKELFRASLRNYCSHGNPLRFHNFAFSMRELVLQIIDRRAPNDRVLKAIWYEKESEKFDVTRRQKLKFCAQGYLSDAYLEEEDLDEVNASIKEFLKKFNFFNKYTHITEKHFTPCPQKFYTDMKYIIQLSQEVIEELTALEDYVISKVEDYLESEIFDNVVNNFPDELSILANNVVIEETHPEQLEITGINESNVVMNVTGTVHVSQEYGKREDFFSMSTSYPFTVSLGVSVSDPSDIDLDSGGIEVDTASWYE</sequence>
<dbReference type="RefSeq" id="WP_107246804.1">
    <property type="nucleotide sequence ID" value="NZ_PYMJ01000070.1"/>
</dbReference>
<evidence type="ECO:0000313" key="3">
    <source>
        <dbReference type="EMBL" id="PSU42140.1"/>
    </source>
</evidence>
<proteinExistence type="predicted"/>
<dbReference type="Proteomes" id="UP000240987">
    <property type="component" value="Unassembled WGS sequence"/>
</dbReference>
<name>A0A2T3J607_9GAMM</name>
<dbReference type="OrthoDB" id="712022at2"/>
<comment type="caution">
    <text evidence="3">The sequence shown here is derived from an EMBL/GenBank/DDBJ whole genome shotgun (WGS) entry which is preliminary data.</text>
</comment>
<protein>
    <submittedName>
        <fullName evidence="3">Uncharacterized protein</fullName>
    </submittedName>
</protein>
<evidence type="ECO:0000259" key="2">
    <source>
        <dbReference type="Pfam" id="PF18166"/>
    </source>
</evidence>
<dbReference type="Pfam" id="PF18165">
    <property type="entry name" value="pP_pnuc_1"/>
    <property type="match status" value="1"/>
</dbReference>
<evidence type="ECO:0000313" key="4">
    <source>
        <dbReference type="Proteomes" id="UP000240987"/>
    </source>
</evidence>
<keyword evidence="4" id="KW-1185">Reference proteome</keyword>
<dbReference type="EMBL" id="PYMJ01000070">
    <property type="protein sequence ID" value="PSU42140.1"/>
    <property type="molecule type" value="Genomic_DNA"/>
</dbReference>
<dbReference type="InterPro" id="IPR041584">
    <property type="entry name" value="Put_pPIWI_pnuc_2"/>
</dbReference>
<gene>
    <name evidence="3" type="ORF">C9J12_29140</name>
</gene>
<dbReference type="Pfam" id="PF18166">
    <property type="entry name" value="pP_pnuc_2"/>
    <property type="match status" value="1"/>
</dbReference>
<accession>A0A2T3J607</accession>
<evidence type="ECO:0000259" key="1">
    <source>
        <dbReference type="Pfam" id="PF18165"/>
    </source>
</evidence>
<organism evidence="3 4">
    <name type="scientific">Photobacterium frigidiphilum</name>
    <dbReference type="NCBI Taxonomy" id="264736"/>
    <lineage>
        <taxon>Bacteria</taxon>
        <taxon>Pseudomonadati</taxon>
        <taxon>Pseudomonadota</taxon>
        <taxon>Gammaproteobacteria</taxon>
        <taxon>Vibrionales</taxon>
        <taxon>Vibrionaceae</taxon>
        <taxon>Photobacterium</taxon>
    </lineage>
</organism>
<feature type="domain" description="Predicted pPIWI-associating nuclease group 2" evidence="2">
    <location>
        <begin position="165"/>
        <end position="276"/>
    </location>
</feature>
<dbReference type="AlphaFoldDB" id="A0A2T3J607"/>